<dbReference type="EMBL" id="FOXQ01000009">
    <property type="protein sequence ID" value="SFQ35463.1"/>
    <property type="molecule type" value="Genomic_DNA"/>
</dbReference>
<evidence type="ECO:0000256" key="1">
    <source>
        <dbReference type="SAM" id="Phobius"/>
    </source>
</evidence>
<feature type="transmembrane region" description="Helical" evidence="1">
    <location>
        <begin position="77"/>
        <end position="96"/>
    </location>
</feature>
<feature type="transmembrane region" description="Helical" evidence="1">
    <location>
        <begin position="37"/>
        <end position="57"/>
    </location>
</feature>
<dbReference type="InterPro" id="IPR025250">
    <property type="entry name" value="DUF4199"/>
</dbReference>
<organism evidence="2 3">
    <name type="scientific">Parafilimonas terrae</name>
    <dbReference type="NCBI Taxonomy" id="1465490"/>
    <lineage>
        <taxon>Bacteria</taxon>
        <taxon>Pseudomonadati</taxon>
        <taxon>Bacteroidota</taxon>
        <taxon>Chitinophagia</taxon>
        <taxon>Chitinophagales</taxon>
        <taxon>Chitinophagaceae</taxon>
        <taxon>Parafilimonas</taxon>
    </lineage>
</organism>
<dbReference type="STRING" id="1465490.SAMN05444277_109181"/>
<keyword evidence="1" id="KW-1133">Transmembrane helix</keyword>
<accession>A0A1I5XU05</accession>
<evidence type="ECO:0008006" key="4">
    <source>
        <dbReference type="Google" id="ProtNLM"/>
    </source>
</evidence>
<keyword evidence="3" id="KW-1185">Reference proteome</keyword>
<proteinExistence type="predicted"/>
<dbReference type="Proteomes" id="UP000199031">
    <property type="component" value="Unassembled WGS sequence"/>
</dbReference>
<evidence type="ECO:0000313" key="2">
    <source>
        <dbReference type="EMBL" id="SFQ35463.1"/>
    </source>
</evidence>
<dbReference type="AlphaFoldDB" id="A0A1I5XU05"/>
<dbReference type="RefSeq" id="WP_090660277.1">
    <property type="nucleotide sequence ID" value="NZ_FOXQ01000009.1"/>
</dbReference>
<feature type="transmembrane region" description="Helical" evidence="1">
    <location>
        <begin position="133"/>
        <end position="160"/>
    </location>
</feature>
<dbReference type="Pfam" id="PF13858">
    <property type="entry name" value="DUF4199"/>
    <property type="match status" value="1"/>
</dbReference>
<gene>
    <name evidence="2" type="ORF">SAMN05444277_109181</name>
</gene>
<dbReference type="OrthoDB" id="678029at2"/>
<reference evidence="2 3" key="1">
    <citation type="submission" date="2016-10" db="EMBL/GenBank/DDBJ databases">
        <authorList>
            <person name="de Groot N.N."/>
        </authorList>
    </citation>
    <scope>NUCLEOTIDE SEQUENCE [LARGE SCALE GENOMIC DNA]</scope>
    <source>
        <strain evidence="2 3">DSM 28286</strain>
    </source>
</reference>
<feature type="transmembrane region" description="Helical" evidence="1">
    <location>
        <begin position="12"/>
        <end position="30"/>
    </location>
</feature>
<sequence length="173" mass="19020">MENKVTTPQVKGLIISLILIVYGLIIYFVDGMKHPELSYVQYALFLAGIIWACVTYSNQLNANVTFGNLFAHGFKTTAVITVIVLLYTILAFKVLFPEMIDKSIEMTRQKMEADGKASDSQIDQAISMMREHYVLFAVVGVIVGFAIIGAISSLIGAAIAKKKPQDPFGNQPI</sequence>
<protein>
    <recommendedName>
        <fullName evidence="4">DUF4199 domain-containing protein</fullName>
    </recommendedName>
</protein>
<evidence type="ECO:0000313" key="3">
    <source>
        <dbReference type="Proteomes" id="UP000199031"/>
    </source>
</evidence>
<keyword evidence="1" id="KW-0472">Membrane</keyword>
<keyword evidence="1" id="KW-0812">Transmembrane</keyword>
<name>A0A1I5XU05_9BACT</name>